<evidence type="ECO:0000313" key="2">
    <source>
        <dbReference type="EMBL" id="KGM06470.1"/>
    </source>
</evidence>
<protein>
    <recommendedName>
        <fullName evidence="4">Peptidoglycan-binding protein CsiV</fullName>
    </recommendedName>
</protein>
<evidence type="ECO:0000313" key="3">
    <source>
        <dbReference type="Proteomes" id="UP000029999"/>
    </source>
</evidence>
<accession>A0A0A0BF12</accession>
<proteinExistence type="predicted"/>
<evidence type="ECO:0008006" key="4">
    <source>
        <dbReference type="Google" id="ProtNLM"/>
    </source>
</evidence>
<reference evidence="2 3" key="1">
    <citation type="submission" date="2014-09" db="EMBL/GenBank/DDBJ databases">
        <authorList>
            <person name="Grob C."/>
            <person name="Taubert M."/>
            <person name="Howat A.M."/>
            <person name="Burns O.J."/>
            <person name="Dixon J.L."/>
            <person name="Chen Y."/>
            <person name="Murrell J.C."/>
        </authorList>
    </citation>
    <scope>NUCLEOTIDE SEQUENCE [LARGE SCALE GENOMIC DNA]</scope>
    <source>
        <strain evidence="2">L4</strain>
    </source>
</reference>
<dbReference type="STRING" id="392484.LP43_1692"/>
<dbReference type="EMBL" id="JRQD01000004">
    <property type="protein sequence ID" value="KGM06470.1"/>
    <property type="molecule type" value="Genomic_DNA"/>
</dbReference>
<feature type="signal peptide" evidence="1">
    <location>
        <begin position="1"/>
        <end position="25"/>
    </location>
</feature>
<gene>
    <name evidence="2" type="ORF">LP43_1692</name>
</gene>
<dbReference type="InterPro" id="IPR021241">
    <property type="entry name" value="CsiV"/>
</dbReference>
<evidence type="ECO:0000256" key="1">
    <source>
        <dbReference type="SAM" id="SignalP"/>
    </source>
</evidence>
<comment type="caution">
    <text evidence="2">The sequence shown here is derived from an EMBL/GenBank/DDBJ whole genome shotgun (WGS) entry which is preliminary data.</text>
</comment>
<keyword evidence="1" id="KW-0732">Signal</keyword>
<name>A0A0A0BF12_9GAMM</name>
<dbReference type="Pfam" id="PF10972">
    <property type="entry name" value="CsiV"/>
    <property type="match status" value="1"/>
</dbReference>
<dbReference type="RefSeq" id="WP_036314208.1">
    <property type="nucleotide sequence ID" value="NZ_JRQD01000004.1"/>
</dbReference>
<dbReference type="Proteomes" id="UP000029999">
    <property type="component" value="Unassembled WGS sequence"/>
</dbReference>
<dbReference type="AlphaFoldDB" id="A0A0A0BF12"/>
<feature type="chain" id="PRO_5001959513" description="Peptidoglycan-binding protein CsiV" evidence="1">
    <location>
        <begin position="26"/>
        <end position="220"/>
    </location>
</feature>
<dbReference type="PROSITE" id="PS51257">
    <property type="entry name" value="PROKAR_LIPOPROTEIN"/>
    <property type="match status" value="1"/>
</dbReference>
<organism evidence="2 3">
    <name type="scientific">Methylophaga thiooxydans</name>
    <dbReference type="NCBI Taxonomy" id="392484"/>
    <lineage>
        <taxon>Bacteria</taxon>
        <taxon>Pseudomonadati</taxon>
        <taxon>Pseudomonadota</taxon>
        <taxon>Gammaproteobacteria</taxon>
        <taxon>Thiotrichales</taxon>
        <taxon>Piscirickettsiaceae</taxon>
        <taxon>Methylophaga</taxon>
    </lineage>
</organism>
<sequence>MKTDSRFARFAVAVAMMMLSCSAYAQQWYHVELVVFERFSGANTEHWPMMGQIRNGTVSPQMANNYIQPAAVDSLAGVAQRLKNASNYRVHFHKAWQQPMLSKASAKGVQVSSANNLVEGQIKLYRVNYLHADIDLWFKENGAEVSNWSTASPDGVELGGPRNPHLAQIRRIKKNELIYFDHPRLAAILQISPVAAPAAAVSKSPESYSLPDTANSDAAQ</sequence>